<keyword evidence="3 6" id="KW-0479">Metal-binding</keyword>
<evidence type="ECO:0000256" key="1">
    <source>
        <dbReference type="ARBA" id="ARBA00022448"/>
    </source>
</evidence>
<keyword evidence="10" id="KW-1185">Reference proteome</keyword>
<evidence type="ECO:0000256" key="4">
    <source>
        <dbReference type="ARBA" id="ARBA00022982"/>
    </source>
</evidence>
<dbReference type="EMBL" id="NRRU01000178">
    <property type="protein sequence ID" value="MBK1715922.1"/>
    <property type="molecule type" value="Genomic_DNA"/>
</dbReference>
<keyword evidence="7" id="KW-0732">Signal</keyword>
<keyword evidence="4" id="KW-0249">Electron transport</keyword>
<dbReference type="PANTHER" id="PTHR33751:SF9">
    <property type="entry name" value="CYTOCHROME C4"/>
    <property type="match status" value="1"/>
</dbReference>
<evidence type="ECO:0000313" key="9">
    <source>
        <dbReference type="EMBL" id="MBK1715922.1"/>
    </source>
</evidence>
<reference evidence="9" key="2">
    <citation type="journal article" date="2020" name="Microorganisms">
        <title>Osmotic Adaptation and Compatible Solute Biosynthesis of Phototrophic Bacteria as Revealed from Genome Analyses.</title>
        <authorList>
            <person name="Imhoff J.F."/>
            <person name="Rahn T."/>
            <person name="Kunzel S."/>
            <person name="Keller A."/>
            <person name="Neulinger S.C."/>
        </authorList>
    </citation>
    <scope>NUCLEOTIDE SEQUENCE</scope>
    <source>
        <strain evidence="9">IM 151</strain>
    </source>
</reference>
<evidence type="ECO:0000256" key="6">
    <source>
        <dbReference type="PROSITE-ProRule" id="PRU00433"/>
    </source>
</evidence>
<reference evidence="9" key="1">
    <citation type="submission" date="2017-08" db="EMBL/GenBank/DDBJ databases">
        <authorList>
            <person name="Imhoff J.F."/>
            <person name="Rahn T."/>
            <person name="Kuenzel S."/>
            <person name="Neulinger S.C."/>
        </authorList>
    </citation>
    <scope>NUCLEOTIDE SEQUENCE</scope>
    <source>
        <strain evidence="9">IM 151</strain>
    </source>
</reference>
<keyword evidence="2 6" id="KW-0349">Heme</keyword>
<gene>
    <name evidence="9" type="ORF">CKO43_24550</name>
</gene>
<dbReference type="PANTHER" id="PTHR33751">
    <property type="entry name" value="CBB3-TYPE CYTOCHROME C OXIDASE SUBUNIT FIXP"/>
    <property type="match status" value="1"/>
</dbReference>
<keyword evidence="5 6" id="KW-0408">Iron</keyword>
<dbReference type="Proteomes" id="UP001041814">
    <property type="component" value="Unassembled WGS sequence"/>
</dbReference>
<keyword evidence="1" id="KW-0813">Transport</keyword>
<accession>A0ABS1E4Q4</accession>
<name>A0ABS1E4Q4_RUBGE</name>
<dbReference type="PROSITE" id="PS51007">
    <property type="entry name" value="CYTC"/>
    <property type="match status" value="1"/>
</dbReference>
<proteinExistence type="predicted"/>
<evidence type="ECO:0000313" key="10">
    <source>
        <dbReference type="Proteomes" id="UP001041814"/>
    </source>
</evidence>
<evidence type="ECO:0000259" key="8">
    <source>
        <dbReference type="PROSITE" id="PS51007"/>
    </source>
</evidence>
<organism evidence="9 10">
    <name type="scientific">Rubrivivax gelatinosus</name>
    <name type="common">Rhodocyclus gelatinosus</name>
    <name type="synonym">Rhodopseudomonas gelatinosa</name>
    <dbReference type="NCBI Taxonomy" id="28068"/>
    <lineage>
        <taxon>Bacteria</taxon>
        <taxon>Pseudomonadati</taxon>
        <taxon>Pseudomonadota</taxon>
        <taxon>Betaproteobacteria</taxon>
        <taxon>Burkholderiales</taxon>
        <taxon>Sphaerotilaceae</taxon>
        <taxon>Rubrivivax</taxon>
    </lineage>
</organism>
<feature type="chain" id="PRO_5045442056" evidence="7">
    <location>
        <begin position="26"/>
        <end position="110"/>
    </location>
</feature>
<evidence type="ECO:0000256" key="7">
    <source>
        <dbReference type="SAM" id="SignalP"/>
    </source>
</evidence>
<dbReference type="InterPro" id="IPR036909">
    <property type="entry name" value="Cyt_c-like_dom_sf"/>
</dbReference>
<protein>
    <submittedName>
        <fullName evidence="9">Cytochrome C</fullName>
    </submittedName>
</protein>
<evidence type="ECO:0000256" key="5">
    <source>
        <dbReference type="ARBA" id="ARBA00023004"/>
    </source>
</evidence>
<dbReference type="Gene3D" id="1.10.760.10">
    <property type="entry name" value="Cytochrome c-like domain"/>
    <property type="match status" value="1"/>
</dbReference>
<comment type="caution">
    <text evidence="9">The sequence shown here is derived from an EMBL/GenBank/DDBJ whole genome shotgun (WGS) entry which is preliminary data.</text>
</comment>
<dbReference type="InterPro" id="IPR009056">
    <property type="entry name" value="Cyt_c-like_dom"/>
</dbReference>
<evidence type="ECO:0000256" key="3">
    <source>
        <dbReference type="ARBA" id="ARBA00022723"/>
    </source>
</evidence>
<feature type="domain" description="Cytochrome c" evidence="8">
    <location>
        <begin position="25"/>
        <end position="103"/>
    </location>
</feature>
<dbReference type="InterPro" id="IPR050597">
    <property type="entry name" value="Cytochrome_c_Oxidase_Subunit"/>
</dbReference>
<feature type="signal peptide" evidence="7">
    <location>
        <begin position="1"/>
        <end position="25"/>
    </location>
</feature>
<sequence length="110" mass="11416">MTSPLRPLLAALSAVTLALPAAAHADEALAARSVAATCANCHGTDGHSRSTIKSLAGQPAERILQSLADFRSGAQPSTIMAQILRGYSDEQLRLAAQWFAAQPAQPAPAR</sequence>
<evidence type="ECO:0000256" key="2">
    <source>
        <dbReference type="ARBA" id="ARBA00022617"/>
    </source>
</evidence>
<dbReference type="SUPFAM" id="SSF46626">
    <property type="entry name" value="Cytochrome c"/>
    <property type="match status" value="1"/>
</dbReference>
<dbReference type="RefSeq" id="WP_200380347.1">
    <property type="nucleotide sequence ID" value="NZ_NRRU01000178.1"/>
</dbReference>